<feature type="compositionally biased region" description="Polar residues" evidence="1">
    <location>
        <begin position="33"/>
        <end position="42"/>
    </location>
</feature>
<evidence type="ECO:0000313" key="2">
    <source>
        <dbReference type="EMBL" id="OAP53817.1"/>
    </source>
</evidence>
<dbReference type="RefSeq" id="XP_018687184.1">
    <property type="nucleotide sequence ID" value="XM_018843478.1"/>
</dbReference>
<protein>
    <submittedName>
        <fullName evidence="2">Uncharacterized protein</fullName>
    </submittedName>
</protein>
<comment type="caution">
    <text evidence="2">The sequence shown here is derived from an EMBL/GenBank/DDBJ whole genome shotgun (WGS) entry which is preliminary data.</text>
</comment>
<proteinExistence type="predicted"/>
<reference evidence="2 3" key="1">
    <citation type="submission" date="2016-04" db="EMBL/GenBank/DDBJ databases">
        <title>Draft genome of Fonsecaea erecta CBS 125763.</title>
        <authorList>
            <person name="Weiss V.A."/>
            <person name="Vicente V.A."/>
            <person name="Raittz R.T."/>
            <person name="Moreno L.F."/>
            <person name="De Souza E.M."/>
            <person name="Pedrosa F.O."/>
            <person name="Steffens M.B."/>
            <person name="Faoro H."/>
            <person name="Tadra-Sfeir M.Z."/>
            <person name="Najafzadeh M.J."/>
            <person name="Felipe M.S."/>
            <person name="Teixeira M."/>
            <person name="Sun J."/>
            <person name="Xi L."/>
            <person name="Gomes R."/>
            <person name="De Azevedo C.M."/>
            <person name="Salgado C.G."/>
            <person name="Da Silva M.B."/>
            <person name="Nascimento M.F."/>
            <person name="Queiroz-Telles F."/>
            <person name="Attili D.S."/>
            <person name="Gorbushina A."/>
        </authorList>
    </citation>
    <scope>NUCLEOTIDE SEQUENCE [LARGE SCALE GENOMIC DNA]</scope>
    <source>
        <strain evidence="2 3">CBS 125763</strain>
    </source>
</reference>
<gene>
    <name evidence="2" type="ORF">AYL99_11974</name>
</gene>
<organism evidence="2 3">
    <name type="scientific">Fonsecaea erecta</name>
    <dbReference type="NCBI Taxonomy" id="1367422"/>
    <lineage>
        <taxon>Eukaryota</taxon>
        <taxon>Fungi</taxon>
        <taxon>Dikarya</taxon>
        <taxon>Ascomycota</taxon>
        <taxon>Pezizomycotina</taxon>
        <taxon>Eurotiomycetes</taxon>
        <taxon>Chaetothyriomycetidae</taxon>
        <taxon>Chaetothyriales</taxon>
        <taxon>Herpotrichiellaceae</taxon>
        <taxon>Fonsecaea</taxon>
    </lineage>
</organism>
<sequence length="103" mass="11576">MCDHLDATLDQRCYISSEKWDYDGKPSTHEKSTASSSTPSAHNASALQVPMLDFNALNTFPDWEWAAEVPLTGVIELTALCGRRNWLSWTGFFSSIQGWTRGY</sequence>
<dbReference type="GeneID" id="30016141"/>
<dbReference type="EMBL" id="LVYI01000020">
    <property type="protein sequence ID" value="OAP53817.1"/>
    <property type="molecule type" value="Genomic_DNA"/>
</dbReference>
<evidence type="ECO:0000256" key="1">
    <source>
        <dbReference type="SAM" id="MobiDB-lite"/>
    </source>
</evidence>
<feature type="region of interest" description="Disordered" evidence="1">
    <location>
        <begin position="19"/>
        <end position="42"/>
    </location>
</feature>
<evidence type="ECO:0000313" key="3">
    <source>
        <dbReference type="Proteomes" id="UP000078343"/>
    </source>
</evidence>
<keyword evidence="3" id="KW-1185">Reference proteome</keyword>
<accession>A0A178Z293</accession>
<feature type="compositionally biased region" description="Basic and acidic residues" evidence="1">
    <location>
        <begin position="19"/>
        <end position="32"/>
    </location>
</feature>
<name>A0A178Z293_9EURO</name>
<dbReference type="Proteomes" id="UP000078343">
    <property type="component" value="Unassembled WGS sequence"/>
</dbReference>
<dbReference type="AlphaFoldDB" id="A0A178Z293"/>